<accession>A0A0D1EMI1</accession>
<name>A0A0D1EMI1_9RHOB</name>
<dbReference type="PATRIC" id="fig|935700.4.peg.1450"/>
<gene>
    <name evidence="6" type="primary">dmlR_3</name>
    <name evidence="6" type="ORF">jaqu_13990</name>
</gene>
<evidence type="ECO:0000256" key="4">
    <source>
        <dbReference type="ARBA" id="ARBA00023163"/>
    </source>
</evidence>
<dbReference type="EMBL" id="JYFE01000025">
    <property type="protein sequence ID" value="KIT16900.1"/>
    <property type="molecule type" value="Genomic_DNA"/>
</dbReference>
<dbReference type="Gene3D" id="3.40.190.290">
    <property type="match status" value="1"/>
</dbReference>
<dbReference type="PROSITE" id="PS50931">
    <property type="entry name" value="HTH_LYSR"/>
    <property type="match status" value="1"/>
</dbReference>
<dbReference type="GO" id="GO:0043565">
    <property type="term" value="F:sequence-specific DNA binding"/>
    <property type="evidence" value="ECO:0007669"/>
    <property type="project" value="TreeGrafter"/>
</dbReference>
<dbReference type="InterPro" id="IPR036388">
    <property type="entry name" value="WH-like_DNA-bd_sf"/>
</dbReference>
<protein>
    <submittedName>
        <fullName evidence="6">DmlR_3 protein</fullName>
    </submittedName>
</protein>
<dbReference type="Gene3D" id="1.10.10.10">
    <property type="entry name" value="Winged helix-like DNA-binding domain superfamily/Winged helix DNA-binding domain"/>
    <property type="match status" value="1"/>
</dbReference>
<dbReference type="PANTHER" id="PTHR30537">
    <property type="entry name" value="HTH-TYPE TRANSCRIPTIONAL REGULATOR"/>
    <property type="match status" value="1"/>
</dbReference>
<keyword evidence="7" id="KW-1185">Reference proteome</keyword>
<evidence type="ECO:0000256" key="3">
    <source>
        <dbReference type="ARBA" id="ARBA00023125"/>
    </source>
</evidence>
<dbReference type="RefSeq" id="WP_043918234.1">
    <property type="nucleotide sequence ID" value="NZ_FZPF01000006.1"/>
</dbReference>
<dbReference type="OrthoDB" id="9807765at2"/>
<feature type="domain" description="HTH lysR-type" evidence="5">
    <location>
        <begin position="7"/>
        <end position="64"/>
    </location>
</feature>
<dbReference type="GO" id="GO:0006351">
    <property type="term" value="P:DNA-templated transcription"/>
    <property type="evidence" value="ECO:0007669"/>
    <property type="project" value="TreeGrafter"/>
</dbReference>
<dbReference type="Proteomes" id="UP000032232">
    <property type="component" value="Unassembled WGS sequence"/>
</dbReference>
<dbReference type="Pfam" id="PF00126">
    <property type="entry name" value="HTH_1"/>
    <property type="match status" value="1"/>
</dbReference>
<dbReference type="PANTHER" id="PTHR30537:SF3">
    <property type="entry name" value="TRANSCRIPTIONAL REGULATORY PROTEIN"/>
    <property type="match status" value="1"/>
</dbReference>
<dbReference type="AlphaFoldDB" id="A0A0D1EMI1"/>
<organism evidence="6 7">
    <name type="scientific">Jannaschia aquimarina</name>
    <dbReference type="NCBI Taxonomy" id="935700"/>
    <lineage>
        <taxon>Bacteria</taxon>
        <taxon>Pseudomonadati</taxon>
        <taxon>Pseudomonadota</taxon>
        <taxon>Alphaproteobacteria</taxon>
        <taxon>Rhodobacterales</taxon>
        <taxon>Roseobacteraceae</taxon>
        <taxon>Jannaschia</taxon>
    </lineage>
</organism>
<dbReference type="InterPro" id="IPR058163">
    <property type="entry name" value="LysR-type_TF_proteobact-type"/>
</dbReference>
<dbReference type="InterPro" id="IPR036390">
    <property type="entry name" value="WH_DNA-bd_sf"/>
</dbReference>
<dbReference type="Pfam" id="PF03466">
    <property type="entry name" value="LysR_substrate"/>
    <property type="match status" value="1"/>
</dbReference>
<sequence>MDEDFQTSLDDLRLFFLLDQAGSISGATRRFGIAKATLSRSLARLEDRAGMPLFDRTSRGLKLTQAGALMLPAARDATEAGALAEDVLRTARGEPEGLLRIAASALSAQQILGPVVAEFTRRHPKVIVRIHISGVGPDPLEEELDLVLRLGRPEESYLIARRIIGSRFALYAGREDAERLAHAPREAIDTLRRVVIDVPGAPADWTLTNAAGETLTLRSDPACLVGDPGVALGIIRAGTGLAFLPEVFGEPRAASGDFARILPDFHGPEIEIFASFPPKRASIPAVRAFLDLLVEMTAAALPAPATKWE</sequence>
<dbReference type="STRING" id="935700.jaqu_13990"/>
<dbReference type="GO" id="GO:0003700">
    <property type="term" value="F:DNA-binding transcription factor activity"/>
    <property type="evidence" value="ECO:0007669"/>
    <property type="project" value="InterPro"/>
</dbReference>
<dbReference type="SUPFAM" id="SSF46785">
    <property type="entry name" value="Winged helix' DNA-binding domain"/>
    <property type="match status" value="1"/>
</dbReference>
<comment type="caution">
    <text evidence="6">The sequence shown here is derived from an EMBL/GenBank/DDBJ whole genome shotgun (WGS) entry which is preliminary data.</text>
</comment>
<dbReference type="SUPFAM" id="SSF53850">
    <property type="entry name" value="Periplasmic binding protein-like II"/>
    <property type="match status" value="1"/>
</dbReference>
<evidence type="ECO:0000256" key="1">
    <source>
        <dbReference type="ARBA" id="ARBA00009437"/>
    </source>
</evidence>
<comment type="similarity">
    <text evidence="1">Belongs to the LysR transcriptional regulatory family.</text>
</comment>
<evidence type="ECO:0000256" key="2">
    <source>
        <dbReference type="ARBA" id="ARBA00023015"/>
    </source>
</evidence>
<keyword evidence="3" id="KW-0238">DNA-binding</keyword>
<keyword evidence="4" id="KW-0804">Transcription</keyword>
<proteinExistence type="inferred from homology"/>
<evidence type="ECO:0000313" key="6">
    <source>
        <dbReference type="EMBL" id="KIT16900.1"/>
    </source>
</evidence>
<dbReference type="InterPro" id="IPR005119">
    <property type="entry name" value="LysR_subst-bd"/>
</dbReference>
<reference evidence="6 7" key="1">
    <citation type="submission" date="2015-02" db="EMBL/GenBank/DDBJ databases">
        <title>Genome Sequence of Jannaschia aquimarina DSM28248, a member of the Roseobacter clade.</title>
        <authorList>
            <person name="Voget S."/>
            <person name="Daniel R."/>
        </authorList>
    </citation>
    <scope>NUCLEOTIDE SEQUENCE [LARGE SCALE GENOMIC DNA]</scope>
    <source>
        <strain evidence="6 7">GSW-M26</strain>
    </source>
</reference>
<keyword evidence="2" id="KW-0805">Transcription regulation</keyword>
<evidence type="ECO:0000313" key="7">
    <source>
        <dbReference type="Proteomes" id="UP000032232"/>
    </source>
</evidence>
<dbReference type="InterPro" id="IPR000847">
    <property type="entry name" value="LysR_HTH_N"/>
</dbReference>
<evidence type="ECO:0000259" key="5">
    <source>
        <dbReference type="PROSITE" id="PS50931"/>
    </source>
</evidence>